<keyword evidence="4" id="KW-1185">Reference proteome</keyword>
<gene>
    <name evidence="3" type="ORF">CUT44_28200</name>
</gene>
<dbReference type="CDD" id="cd00093">
    <property type="entry name" value="HTH_XRE"/>
    <property type="match status" value="1"/>
</dbReference>
<dbReference type="AlphaFoldDB" id="A0A2M8LQG7"/>
<dbReference type="Proteomes" id="UP000230407">
    <property type="component" value="Unassembled WGS sequence"/>
</dbReference>
<dbReference type="Pfam" id="PF13560">
    <property type="entry name" value="HTH_31"/>
    <property type="match status" value="1"/>
</dbReference>
<proteinExistence type="predicted"/>
<feature type="compositionally biased region" description="Gly residues" evidence="1">
    <location>
        <begin position="86"/>
        <end position="95"/>
    </location>
</feature>
<dbReference type="EMBL" id="PGGW01000069">
    <property type="protein sequence ID" value="PJE94176.1"/>
    <property type="molecule type" value="Genomic_DNA"/>
</dbReference>
<organism evidence="3 4">
    <name type="scientific">Streptomyces carminius</name>
    <dbReference type="NCBI Taxonomy" id="2665496"/>
    <lineage>
        <taxon>Bacteria</taxon>
        <taxon>Bacillati</taxon>
        <taxon>Actinomycetota</taxon>
        <taxon>Actinomycetes</taxon>
        <taxon>Kitasatosporales</taxon>
        <taxon>Streptomycetaceae</taxon>
        <taxon>Streptomyces</taxon>
    </lineage>
</organism>
<accession>A0A2M8LQG7</accession>
<dbReference type="InterPro" id="IPR043917">
    <property type="entry name" value="DUF5753"/>
</dbReference>
<comment type="caution">
    <text evidence="3">The sequence shown here is derived from an EMBL/GenBank/DDBJ whole genome shotgun (WGS) entry which is preliminary data.</text>
</comment>
<feature type="compositionally biased region" description="Basic and acidic residues" evidence="1">
    <location>
        <begin position="57"/>
        <end position="75"/>
    </location>
</feature>
<dbReference type="PROSITE" id="PS50943">
    <property type="entry name" value="HTH_CROC1"/>
    <property type="match status" value="1"/>
</dbReference>
<dbReference type="InterPro" id="IPR010982">
    <property type="entry name" value="Lambda_DNA-bd_dom_sf"/>
</dbReference>
<reference evidence="3 4" key="1">
    <citation type="submission" date="2017-11" db="EMBL/GenBank/DDBJ databases">
        <title>Streptomyces carmine sp. nov., a novel actinomycete isolated from Sophora alopecuroides in Xinjiang, China.</title>
        <authorList>
            <person name="Wang Y."/>
            <person name="Luo X."/>
            <person name="Wan C."/>
            <person name="Zhang L."/>
        </authorList>
    </citation>
    <scope>NUCLEOTIDE SEQUENCE [LARGE SCALE GENOMIC DNA]</scope>
    <source>
        <strain evidence="3 4">TRM SA0054</strain>
    </source>
</reference>
<dbReference type="GO" id="GO:0003677">
    <property type="term" value="F:DNA binding"/>
    <property type="evidence" value="ECO:0007669"/>
    <property type="project" value="InterPro"/>
</dbReference>
<evidence type="ECO:0000313" key="4">
    <source>
        <dbReference type="Proteomes" id="UP000230407"/>
    </source>
</evidence>
<dbReference type="InterPro" id="IPR001387">
    <property type="entry name" value="Cro/C1-type_HTH"/>
</dbReference>
<dbReference type="Pfam" id="PF19054">
    <property type="entry name" value="DUF5753"/>
    <property type="match status" value="1"/>
</dbReference>
<feature type="domain" description="HTH cro/C1-type" evidence="2">
    <location>
        <begin position="114"/>
        <end position="149"/>
    </location>
</feature>
<name>A0A2M8LQG7_9ACTN</name>
<dbReference type="SUPFAM" id="SSF47413">
    <property type="entry name" value="lambda repressor-like DNA-binding domains"/>
    <property type="match status" value="1"/>
</dbReference>
<protein>
    <submittedName>
        <fullName evidence="3">Transcriptional regulator</fullName>
    </submittedName>
</protein>
<evidence type="ECO:0000313" key="3">
    <source>
        <dbReference type="EMBL" id="PJE94176.1"/>
    </source>
</evidence>
<sequence length="369" mass="41183">MTASVPGRKCRSSGAPLVQDQLCRWALWTGSVTRCDHEPIVTLGDETDTSGTGRRTAVTDDKDQQGQRDREDQQDQRSQQNRKAGHGGVNGGAGSGTSSEPELSDSLRTFGAVLKALREEARLTQEQLAPQVRYSAHYIAKIEQGKRFPPRGLLDRSEEALGPAAARVLAAAARTLIRRAGLASWFHQWAGIEEEALSLFTYDPSVIPGLLQPERYIRELFALRLPPLTEEALERQVAGRLARQQLLTERPNTMFSFVIDQALLERHLGGTETTRDLIDHLLEVGKLRNVEIQIMPLRQDDHSGADGPIYLAELPDNRWVGYIEVHDNTVLVSDPKSVSNMLQRYGRMRAQALSHRATRDLLEQMRGEL</sequence>
<evidence type="ECO:0000259" key="2">
    <source>
        <dbReference type="PROSITE" id="PS50943"/>
    </source>
</evidence>
<dbReference type="Gene3D" id="1.10.260.40">
    <property type="entry name" value="lambda repressor-like DNA-binding domains"/>
    <property type="match status" value="1"/>
</dbReference>
<dbReference type="SMART" id="SM00530">
    <property type="entry name" value="HTH_XRE"/>
    <property type="match status" value="1"/>
</dbReference>
<feature type="region of interest" description="Disordered" evidence="1">
    <location>
        <begin position="42"/>
        <end position="104"/>
    </location>
</feature>
<evidence type="ECO:0000256" key="1">
    <source>
        <dbReference type="SAM" id="MobiDB-lite"/>
    </source>
</evidence>